<dbReference type="Pfam" id="PF03140">
    <property type="entry name" value="DUF247"/>
    <property type="match status" value="1"/>
</dbReference>
<name>A0A0D9ZTT1_9ORYZ</name>
<evidence type="ECO:0000256" key="2">
    <source>
        <dbReference type="SAM" id="Phobius"/>
    </source>
</evidence>
<keyword evidence="4" id="KW-1185">Reference proteome</keyword>
<keyword evidence="2" id="KW-1133">Transmembrane helix</keyword>
<evidence type="ECO:0000256" key="1">
    <source>
        <dbReference type="SAM" id="MobiDB-lite"/>
    </source>
</evidence>
<dbReference type="AlphaFoldDB" id="A0A0D9ZTT1"/>
<organism evidence="3">
    <name type="scientific">Oryza glumipatula</name>
    <dbReference type="NCBI Taxonomy" id="40148"/>
    <lineage>
        <taxon>Eukaryota</taxon>
        <taxon>Viridiplantae</taxon>
        <taxon>Streptophyta</taxon>
        <taxon>Embryophyta</taxon>
        <taxon>Tracheophyta</taxon>
        <taxon>Spermatophyta</taxon>
        <taxon>Magnoliopsida</taxon>
        <taxon>Liliopsida</taxon>
        <taxon>Poales</taxon>
        <taxon>Poaceae</taxon>
        <taxon>BOP clade</taxon>
        <taxon>Oryzoideae</taxon>
        <taxon>Oryzeae</taxon>
        <taxon>Oryzinae</taxon>
        <taxon>Oryza</taxon>
    </lineage>
</organism>
<dbReference type="Proteomes" id="UP000026961">
    <property type="component" value="Chromosome 5"/>
</dbReference>
<reference evidence="3" key="2">
    <citation type="submission" date="2018-05" db="EMBL/GenBank/DDBJ databases">
        <title>OgluRS3 (Oryza glumaepatula Reference Sequence Version 3).</title>
        <authorList>
            <person name="Zhang J."/>
            <person name="Kudrna D."/>
            <person name="Lee S."/>
            <person name="Talag J."/>
            <person name="Welchert J."/>
            <person name="Wing R.A."/>
        </authorList>
    </citation>
    <scope>NUCLEOTIDE SEQUENCE [LARGE SCALE GENOMIC DNA]</scope>
</reference>
<dbReference type="STRING" id="40148.A0A0D9ZTT1"/>
<reference evidence="3" key="1">
    <citation type="submission" date="2015-04" db="UniProtKB">
        <authorList>
            <consortium name="EnsemblPlants"/>
        </authorList>
    </citation>
    <scope>IDENTIFICATION</scope>
</reference>
<dbReference type="PANTHER" id="PTHR31170:SF25">
    <property type="entry name" value="BNAA09G04570D PROTEIN"/>
    <property type="match status" value="1"/>
</dbReference>
<evidence type="ECO:0000313" key="4">
    <source>
        <dbReference type="Proteomes" id="UP000026961"/>
    </source>
</evidence>
<protein>
    <submittedName>
        <fullName evidence="3">Uncharacterized protein</fullName>
    </submittedName>
</protein>
<keyword evidence="2" id="KW-0812">Transmembrane</keyword>
<keyword evidence="2" id="KW-0472">Membrane</keyword>
<dbReference type="Gramene" id="OGLUM05G02240.1">
    <property type="protein sequence ID" value="OGLUM05G02240.1"/>
    <property type="gene ID" value="OGLUM05G02240"/>
</dbReference>
<evidence type="ECO:0000313" key="3">
    <source>
        <dbReference type="EnsemblPlants" id="OGLUM05G02240.1"/>
    </source>
</evidence>
<dbReference type="PANTHER" id="PTHR31170">
    <property type="entry name" value="BNAC04G53230D PROTEIN"/>
    <property type="match status" value="1"/>
</dbReference>
<sequence length="559" mass="64432">MGEEAAEQQTPAPPSPPPASSWPKEVRVDVIDGGGVSSASKQPSSSFRLWRVPKHVRDINKEAYGPKFVCIGPYHRRRRGGGDRDADEEEEERRLRVEKLKERYLDELLTDVVGPPHVDDHRAKRDEILLLCTLEIYRFYAEDQEYLRGMTDEEMVRMLLLDGCFIIKHIYNFAKGYDEEELYATRWAPAQVRIDLGLLENQIPFFVLEEIFYHLTPQKLQRKITRDIGGDDDGMMMRMRQSKRHKLLVMATWYMLEGWFFLPTRESIKLYEVIAKEEVHHLLHLLHLAHVVKVDEAPKSPPCEWQLCCQWLWHALQLVLCILPLYLVNLPLRMCRCYGGGGGGEKPDPKANIASASQLRGLGVKIRMVERDRGGILDVRLRKSLEIRQIPPELEVPALSVEEATAVLLQNLVAYEQQGTPARQGQDQQTQRQKGKDYFTTYAFLMYNLVSSTEDIAELQEKGVLLNNFGSHETIINYFKNLCRWNQRSGTEKTDIGNEETHIGKVLDRLRECSQYQLYRDWAEAKKYMDSPVKILALVVSTLLAISTILQTTTAFYPK</sequence>
<feature type="transmembrane region" description="Helical" evidence="2">
    <location>
        <begin position="311"/>
        <end position="328"/>
    </location>
</feature>
<feature type="transmembrane region" description="Helical" evidence="2">
    <location>
        <begin position="535"/>
        <end position="557"/>
    </location>
</feature>
<feature type="region of interest" description="Disordered" evidence="1">
    <location>
        <begin position="1"/>
        <end position="24"/>
    </location>
</feature>
<dbReference type="EnsemblPlants" id="OGLUM05G02240.1">
    <property type="protein sequence ID" value="OGLUM05G02240.1"/>
    <property type="gene ID" value="OGLUM05G02240"/>
</dbReference>
<feature type="compositionally biased region" description="Pro residues" evidence="1">
    <location>
        <begin position="11"/>
        <end position="20"/>
    </location>
</feature>
<dbReference type="HOGENOM" id="CLU_020188_6_0_1"/>
<proteinExistence type="predicted"/>
<accession>A0A0D9ZTT1</accession>
<dbReference type="InterPro" id="IPR004158">
    <property type="entry name" value="DUF247_pln"/>
</dbReference>
<feature type="transmembrane region" description="Helical" evidence="2">
    <location>
        <begin position="245"/>
        <end position="262"/>
    </location>
</feature>